<accession>A0ABT0YK91</accession>
<dbReference type="InterPro" id="IPR009045">
    <property type="entry name" value="Zn_M74/Hedgehog-like"/>
</dbReference>
<dbReference type="EMBL" id="JAMKFE010000003">
    <property type="protein sequence ID" value="MCM5679125.1"/>
    <property type="molecule type" value="Genomic_DNA"/>
</dbReference>
<evidence type="ECO:0000256" key="4">
    <source>
        <dbReference type="ARBA" id="ARBA00022764"/>
    </source>
</evidence>
<keyword evidence="1" id="KW-0645">Protease</keyword>
<comment type="caution">
    <text evidence="8">The sequence shown here is derived from an EMBL/GenBank/DDBJ whole genome shotgun (WGS) entry which is preliminary data.</text>
</comment>
<evidence type="ECO:0000256" key="5">
    <source>
        <dbReference type="ARBA" id="ARBA00022801"/>
    </source>
</evidence>
<evidence type="ECO:0000313" key="8">
    <source>
        <dbReference type="EMBL" id="MCM5679125.1"/>
    </source>
</evidence>
<proteinExistence type="predicted"/>
<keyword evidence="6" id="KW-0862">Zinc</keyword>
<reference evidence="8" key="1">
    <citation type="submission" date="2022-05" db="EMBL/GenBank/DDBJ databases">
        <title>Schlegelella sp. nov., isolated from mangrove soil.</title>
        <authorList>
            <person name="Liu Y."/>
            <person name="Ge X."/>
            <person name="Liu W."/>
        </authorList>
    </citation>
    <scope>NUCLEOTIDE SEQUENCE</scope>
    <source>
        <strain evidence="8">S2-27</strain>
    </source>
</reference>
<evidence type="ECO:0000256" key="7">
    <source>
        <dbReference type="ARBA" id="ARBA00023049"/>
    </source>
</evidence>
<dbReference type="RefSeq" id="WP_251777329.1">
    <property type="nucleotide sequence ID" value="NZ_JAMKFE010000003.1"/>
</dbReference>
<organism evidence="8 9">
    <name type="scientific">Caldimonas mangrovi</name>
    <dbReference type="NCBI Taxonomy" id="2944811"/>
    <lineage>
        <taxon>Bacteria</taxon>
        <taxon>Pseudomonadati</taxon>
        <taxon>Pseudomonadota</taxon>
        <taxon>Betaproteobacteria</taxon>
        <taxon>Burkholderiales</taxon>
        <taxon>Sphaerotilaceae</taxon>
        <taxon>Caldimonas</taxon>
    </lineage>
</organism>
<keyword evidence="3" id="KW-0732">Signal</keyword>
<sequence>MQTTVVGIDRRSFFVLPQAPEEAGYYTYGTPMGGAGQYAHPQMLTFIFQLEFAWSSIDDRKFGIGNISLADGASFPPHRSHRSGLEVDMRPLRKDRKHLPVRYTESTYDRVATERLIDLMYATGMVRRVFFNDGSIARVSPMRGHDDHLHVEVIG</sequence>
<protein>
    <submittedName>
        <fullName evidence="8">Penicillin-insensitive murein endopeptidase</fullName>
    </submittedName>
</protein>
<gene>
    <name evidence="8" type="ORF">M8A51_06230</name>
</gene>
<keyword evidence="5" id="KW-0378">Hydrolase</keyword>
<keyword evidence="9" id="KW-1185">Reference proteome</keyword>
<name>A0ABT0YK91_9BURK</name>
<keyword evidence="7" id="KW-0482">Metalloprotease</keyword>
<evidence type="ECO:0000313" key="9">
    <source>
        <dbReference type="Proteomes" id="UP001165541"/>
    </source>
</evidence>
<keyword evidence="2" id="KW-0479">Metal-binding</keyword>
<keyword evidence="4" id="KW-0574">Periplasm</keyword>
<dbReference type="Proteomes" id="UP001165541">
    <property type="component" value="Unassembled WGS sequence"/>
</dbReference>
<evidence type="ECO:0000256" key="6">
    <source>
        <dbReference type="ARBA" id="ARBA00022833"/>
    </source>
</evidence>
<evidence type="ECO:0000256" key="2">
    <source>
        <dbReference type="ARBA" id="ARBA00022723"/>
    </source>
</evidence>
<evidence type="ECO:0000256" key="3">
    <source>
        <dbReference type="ARBA" id="ARBA00022729"/>
    </source>
</evidence>
<dbReference type="InterPro" id="IPR005073">
    <property type="entry name" value="Peptidase_M74"/>
</dbReference>
<dbReference type="Pfam" id="PF03411">
    <property type="entry name" value="Peptidase_M74"/>
    <property type="match status" value="1"/>
</dbReference>
<dbReference type="SUPFAM" id="SSF55166">
    <property type="entry name" value="Hedgehog/DD-peptidase"/>
    <property type="match status" value="1"/>
</dbReference>
<evidence type="ECO:0000256" key="1">
    <source>
        <dbReference type="ARBA" id="ARBA00022670"/>
    </source>
</evidence>
<dbReference type="Gene3D" id="3.30.1380.10">
    <property type="match status" value="1"/>
</dbReference>